<protein>
    <recommendedName>
        <fullName evidence="8">Major facilitator superfamily (MFS) profile domain-containing protein</fullName>
    </recommendedName>
</protein>
<organism evidence="9 10">
    <name type="scientific">Candidatus Lokiarchaeum ossiferum</name>
    <dbReference type="NCBI Taxonomy" id="2951803"/>
    <lineage>
        <taxon>Archaea</taxon>
        <taxon>Promethearchaeati</taxon>
        <taxon>Promethearchaeota</taxon>
        <taxon>Promethearchaeia</taxon>
        <taxon>Promethearchaeales</taxon>
        <taxon>Promethearchaeaceae</taxon>
        <taxon>Candidatus Lokiarchaeum</taxon>
    </lineage>
</organism>
<evidence type="ECO:0000256" key="3">
    <source>
        <dbReference type="ARBA" id="ARBA00022475"/>
    </source>
</evidence>
<keyword evidence="5 7" id="KW-1133">Transmembrane helix</keyword>
<comment type="subcellular location">
    <subcellularLocation>
        <location evidence="1">Cell membrane</location>
        <topology evidence="1">Multi-pass membrane protein</topology>
    </subcellularLocation>
</comment>
<dbReference type="InterPro" id="IPR020846">
    <property type="entry name" value="MFS_dom"/>
</dbReference>
<proteinExistence type="predicted"/>
<evidence type="ECO:0000256" key="4">
    <source>
        <dbReference type="ARBA" id="ARBA00022692"/>
    </source>
</evidence>
<sequence>MVEENKFDQINSLESKAKYRSYLLFLSGQMTSIFGSSIIMFVLIWHLTDMVGENNTILSLAFFLGLIPIVILSPIAGVFADKHDKKKIIIIADSAQAFLTLGIILIFYFSEVKVWHILTLNSLRSVCQAFHEPVTFSLIPQLVPPSKLSRVNGINFFLSSIIRIIGPVIGAWLMVFLAVELILWIDIITFLLALLTIIQIKIPKSLKEKQIEQQKQEMGDAYEHPPEPSFFTQFKEGIHAIKEIKGFTGIMILAIFANFIMQPLDVLLPNFIKYEHLGEKQHLGYFMAFLQAGMLLGGLISALKKRWKNVIAIMSVGLFSTGIGLLLLGVIGQSNFILLYTVAFFMLLLNPIVNALFQTTLQRSVPPEKMGRVISVVVSLATLASPIGMILAGPIADALGSIRELYVWCGILNIIIVAFTLYSKNSRIFLKEMQTQQDTVHLEAD</sequence>
<feature type="transmembrane region" description="Helical" evidence="7">
    <location>
        <begin position="337"/>
        <end position="361"/>
    </location>
</feature>
<name>A0ABY6HT59_9ARCH</name>
<accession>A0ABY6HT59</accession>
<dbReference type="PROSITE" id="PS50850">
    <property type="entry name" value="MFS"/>
    <property type="match status" value="1"/>
</dbReference>
<feature type="transmembrane region" description="Helical" evidence="7">
    <location>
        <begin position="57"/>
        <end position="76"/>
    </location>
</feature>
<feature type="transmembrane region" description="Helical" evidence="7">
    <location>
        <begin position="373"/>
        <end position="393"/>
    </location>
</feature>
<feature type="transmembrane region" description="Helical" evidence="7">
    <location>
        <begin position="405"/>
        <end position="423"/>
    </location>
</feature>
<keyword evidence="3" id="KW-1003">Cell membrane</keyword>
<evidence type="ECO:0000256" key="5">
    <source>
        <dbReference type="ARBA" id="ARBA00022989"/>
    </source>
</evidence>
<evidence type="ECO:0000256" key="7">
    <source>
        <dbReference type="SAM" id="Phobius"/>
    </source>
</evidence>
<feature type="domain" description="Major facilitator superfamily (MFS) profile" evidence="8">
    <location>
        <begin position="21"/>
        <end position="427"/>
    </location>
</feature>
<dbReference type="InterPro" id="IPR036259">
    <property type="entry name" value="MFS_trans_sf"/>
</dbReference>
<evidence type="ECO:0000313" key="10">
    <source>
        <dbReference type="Proteomes" id="UP001208689"/>
    </source>
</evidence>
<feature type="transmembrane region" description="Helical" evidence="7">
    <location>
        <begin position="310"/>
        <end position="331"/>
    </location>
</feature>
<dbReference type="EMBL" id="CP104013">
    <property type="protein sequence ID" value="UYP46706.1"/>
    <property type="molecule type" value="Genomic_DNA"/>
</dbReference>
<keyword evidence="4 7" id="KW-0812">Transmembrane</keyword>
<dbReference type="CDD" id="cd06173">
    <property type="entry name" value="MFS_MefA_like"/>
    <property type="match status" value="1"/>
</dbReference>
<evidence type="ECO:0000256" key="2">
    <source>
        <dbReference type="ARBA" id="ARBA00022448"/>
    </source>
</evidence>
<dbReference type="PANTHER" id="PTHR43266:SF2">
    <property type="entry name" value="MAJOR FACILITATOR SUPERFAMILY (MFS) PROFILE DOMAIN-CONTAINING PROTEIN"/>
    <property type="match status" value="1"/>
</dbReference>
<feature type="transmembrane region" description="Helical" evidence="7">
    <location>
        <begin position="181"/>
        <end position="200"/>
    </location>
</feature>
<reference evidence="9" key="1">
    <citation type="submission" date="2022-09" db="EMBL/GenBank/DDBJ databases">
        <title>Actin cytoskeleton and complex cell architecture in an #Asgard archaeon.</title>
        <authorList>
            <person name="Ponce Toledo R.I."/>
            <person name="Schleper C."/>
            <person name="Rodrigues Oliveira T."/>
            <person name="Wollweber F."/>
            <person name="Xu J."/>
            <person name="Rittmann S."/>
            <person name="Klingl A."/>
            <person name="Pilhofer M."/>
        </authorList>
    </citation>
    <scope>NUCLEOTIDE SEQUENCE</scope>
    <source>
        <strain evidence="9">B-35</strain>
    </source>
</reference>
<dbReference type="InterPro" id="IPR011701">
    <property type="entry name" value="MFS"/>
</dbReference>
<feature type="transmembrane region" description="Helical" evidence="7">
    <location>
        <begin position="21"/>
        <end position="45"/>
    </location>
</feature>
<dbReference type="Gene3D" id="1.20.1250.20">
    <property type="entry name" value="MFS general substrate transporter like domains"/>
    <property type="match status" value="1"/>
</dbReference>
<evidence type="ECO:0000259" key="8">
    <source>
        <dbReference type="PROSITE" id="PS50850"/>
    </source>
</evidence>
<dbReference type="PANTHER" id="PTHR43266">
    <property type="entry name" value="MACROLIDE-EFFLUX PROTEIN"/>
    <property type="match status" value="1"/>
</dbReference>
<evidence type="ECO:0000256" key="6">
    <source>
        <dbReference type="ARBA" id="ARBA00023136"/>
    </source>
</evidence>
<feature type="transmembrane region" description="Helical" evidence="7">
    <location>
        <begin position="244"/>
        <end position="264"/>
    </location>
</feature>
<dbReference type="Proteomes" id="UP001208689">
    <property type="component" value="Chromosome"/>
</dbReference>
<evidence type="ECO:0000256" key="1">
    <source>
        <dbReference type="ARBA" id="ARBA00004651"/>
    </source>
</evidence>
<dbReference type="SUPFAM" id="SSF103473">
    <property type="entry name" value="MFS general substrate transporter"/>
    <property type="match status" value="1"/>
</dbReference>
<gene>
    <name evidence="9" type="ORF">NEF87_002991</name>
</gene>
<keyword evidence="6 7" id="KW-0472">Membrane</keyword>
<evidence type="ECO:0000313" key="9">
    <source>
        <dbReference type="EMBL" id="UYP46706.1"/>
    </source>
</evidence>
<keyword evidence="2" id="KW-0813">Transport</keyword>
<dbReference type="Pfam" id="PF07690">
    <property type="entry name" value="MFS_1"/>
    <property type="match status" value="1"/>
</dbReference>
<feature type="transmembrane region" description="Helical" evidence="7">
    <location>
        <begin position="88"/>
        <end position="110"/>
    </location>
</feature>
<keyword evidence="10" id="KW-1185">Reference proteome</keyword>
<feature type="transmembrane region" description="Helical" evidence="7">
    <location>
        <begin position="284"/>
        <end position="303"/>
    </location>
</feature>